<gene>
    <name evidence="16 18" type="primary">murB</name>
    <name evidence="18" type="ORF">H8702_03965</name>
</gene>
<dbReference type="SUPFAM" id="SSF56194">
    <property type="entry name" value="Uridine diphospho-N-Acetylenolpyruvylglucosamine reductase, MurB, C-terminal domain"/>
    <property type="match status" value="1"/>
</dbReference>
<comment type="function">
    <text evidence="2 16">Cell wall formation.</text>
</comment>
<keyword evidence="10 16" id="KW-0133">Cell shape</keyword>
<dbReference type="Pfam" id="PF01565">
    <property type="entry name" value="FAD_binding_4"/>
    <property type="match status" value="1"/>
</dbReference>
<dbReference type="InterPro" id="IPR016169">
    <property type="entry name" value="FAD-bd_PCMH_sub2"/>
</dbReference>
<dbReference type="Gene3D" id="3.90.78.10">
    <property type="entry name" value="UDP-N-acetylenolpyruvoylglucosamine reductase, C-terminal domain"/>
    <property type="match status" value="1"/>
</dbReference>
<dbReference type="GO" id="GO:0005829">
    <property type="term" value="C:cytosol"/>
    <property type="evidence" value="ECO:0007669"/>
    <property type="project" value="TreeGrafter"/>
</dbReference>
<evidence type="ECO:0000256" key="10">
    <source>
        <dbReference type="ARBA" id="ARBA00022960"/>
    </source>
</evidence>
<evidence type="ECO:0000256" key="2">
    <source>
        <dbReference type="ARBA" id="ARBA00003921"/>
    </source>
</evidence>
<evidence type="ECO:0000256" key="4">
    <source>
        <dbReference type="ARBA" id="ARBA00004752"/>
    </source>
</evidence>
<feature type="domain" description="FAD-binding PCMH-type" evidence="17">
    <location>
        <begin position="24"/>
        <end position="190"/>
    </location>
</feature>
<evidence type="ECO:0000256" key="15">
    <source>
        <dbReference type="ARBA" id="ARBA00048914"/>
    </source>
</evidence>
<comment type="pathway">
    <text evidence="4 16">Cell wall biogenesis; peptidoglycan biosynthesis.</text>
</comment>
<keyword evidence="12 16" id="KW-0560">Oxidoreductase</keyword>
<keyword evidence="14 16" id="KW-0961">Cell wall biogenesis/degradation</keyword>
<comment type="cofactor">
    <cofactor evidence="1 16">
        <name>FAD</name>
        <dbReference type="ChEBI" id="CHEBI:57692"/>
    </cofactor>
</comment>
<keyword evidence="9 16" id="KW-0521">NADP</keyword>
<dbReference type="PANTHER" id="PTHR21071:SF4">
    <property type="entry name" value="UDP-N-ACETYLENOLPYRUVOYLGLUCOSAMINE REDUCTASE"/>
    <property type="match status" value="1"/>
</dbReference>
<evidence type="ECO:0000256" key="9">
    <source>
        <dbReference type="ARBA" id="ARBA00022857"/>
    </source>
</evidence>
<dbReference type="UniPathway" id="UPA00219"/>
<keyword evidence="13 16" id="KW-0131">Cell cycle</keyword>
<dbReference type="Pfam" id="PF02873">
    <property type="entry name" value="MurB_C"/>
    <property type="match status" value="1"/>
</dbReference>
<dbReference type="GO" id="GO:0071949">
    <property type="term" value="F:FAD binding"/>
    <property type="evidence" value="ECO:0007669"/>
    <property type="project" value="InterPro"/>
</dbReference>
<dbReference type="EMBL" id="JACRTL010000001">
    <property type="protein sequence ID" value="MBC8610281.1"/>
    <property type="molecule type" value="Genomic_DNA"/>
</dbReference>
<keyword evidence="6 16" id="KW-0132">Cell division</keyword>
<protein>
    <recommendedName>
        <fullName evidence="16">UDP-N-acetylenolpyruvoylglucosamine reductase</fullName>
        <ecNumber evidence="16">1.3.1.98</ecNumber>
    </recommendedName>
    <alternativeName>
        <fullName evidence="16">UDP-N-acetylmuramate dehydrogenase</fullName>
    </alternativeName>
</protein>
<dbReference type="Proteomes" id="UP000632659">
    <property type="component" value="Unassembled WGS sequence"/>
</dbReference>
<evidence type="ECO:0000313" key="19">
    <source>
        <dbReference type="Proteomes" id="UP000632659"/>
    </source>
</evidence>
<evidence type="ECO:0000256" key="3">
    <source>
        <dbReference type="ARBA" id="ARBA00004496"/>
    </source>
</evidence>
<dbReference type="Gene3D" id="3.30.43.10">
    <property type="entry name" value="Uridine Diphospho-n-acetylenolpyruvylglucosamine Reductase, domain 2"/>
    <property type="match status" value="1"/>
</dbReference>
<dbReference type="InterPro" id="IPR016167">
    <property type="entry name" value="FAD-bd_PCMH_sub1"/>
</dbReference>
<dbReference type="InterPro" id="IPR036635">
    <property type="entry name" value="MurB_C_sf"/>
</dbReference>
<dbReference type="NCBIfam" id="TIGR00179">
    <property type="entry name" value="murB"/>
    <property type="match status" value="1"/>
</dbReference>
<evidence type="ECO:0000256" key="16">
    <source>
        <dbReference type="HAMAP-Rule" id="MF_00037"/>
    </source>
</evidence>
<evidence type="ECO:0000256" key="11">
    <source>
        <dbReference type="ARBA" id="ARBA00022984"/>
    </source>
</evidence>
<evidence type="ECO:0000256" key="7">
    <source>
        <dbReference type="ARBA" id="ARBA00022630"/>
    </source>
</evidence>
<keyword evidence="11 16" id="KW-0573">Peptidoglycan synthesis</keyword>
<comment type="subcellular location">
    <subcellularLocation>
        <location evidence="3 16">Cytoplasm</location>
    </subcellularLocation>
</comment>
<dbReference type="InterPro" id="IPR003170">
    <property type="entry name" value="MurB"/>
</dbReference>
<proteinExistence type="inferred from homology"/>
<evidence type="ECO:0000259" key="17">
    <source>
        <dbReference type="PROSITE" id="PS51387"/>
    </source>
</evidence>
<dbReference type="Gene3D" id="3.30.465.10">
    <property type="match status" value="1"/>
</dbReference>
<feature type="active site" evidence="16">
    <location>
        <position position="169"/>
    </location>
</feature>
<evidence type="ECO:0000256" key="12">
    <source>
        <dbReference type="ARBA" id="ARBA00023002"/>
    </source>
</evidence>
<dbReference type="NCBIfam" id="NF010480">
    <property type="entry name" value="PRK13905.1"/>
    <property type="match status" value="1"/>
</dbReference>
<dbReference type="GO" id="GO:0051301">
    <property type="term" value="P:cell division"/>
    <property type="evidence" value="ECO:0007669"/>
    <property type="project" value="UniProtKB-KW"/>
</dbReference>
<dbReference type="EC" id="1.3.1.98" evidence="16"/>
<comment type="similarity">
    <text evidence="16">Belongs to the MurB family.</text>
</comment>
<reference evidence="18" key="1">
    <citation type="submission" date="2020-08" db="EMBL/GenBank/DDBJ databases">
        <title>Genome public.</title>
        <authorList>
            <person name="Liu C."/>
            <person name="Sun Q."/>
        </authorList>
    </citation>
    <scope>NUCLEOTIDE SEQUENCE</scope>
    <source>
        <strain evidence="18">NSJ-15</strain>
    </source>
</reference>
<comment type="catalytic activity">
    <reaction evidence="15 16">
        <text>UDP-N-acetyl-alpha-D-muramate + NADP(+) = UDP-N-acetyl-3-O-(1-carboxyvinyl)-alpha-D-glucosamine + NADPH + H(+)</text>
        <dbReference type="Rhea" id="RHEA:12248"/>
        <dbReference type="ChEBI" id="CHEBI:15378"/>
        <dbReference type="ChEBI" id="CHEBI:57783"/>
        <dbReference type="ChEBI" id="CHEBI:58349"/>
        <dbReference type="ChEBI" id="CHEBI:68483"/>
        <dbReference type="ChEBI" id="CHEBI:70757"/>
        <dbReference type="EC" id="1.3.1.98"/>
    </reaction>
</comment>
<dbReference type="HAMAP" id="MF_00037">
    <property type="entry name" value="MurB"/>
    <property type="match status" value="1"/>
</dbReference>
<evidence type="ECO:0000256" key="6">
    <source>
        <dbReference type="ARBA" id="ARBA00022618"/>
    </source>
</evidence>
<dbReference type="PROSITE" id="PS51387">
    <property type="entry name" value="FAD_PCMH"/>
    <property type="match status" value="1"/>
</dbReference>
<dbReference type="GO" id="GO:0008360">
    <property type="term" value="P:regulation of cell shape"/>
    <property type="evidence" value="ECO:0007669"/>
    <property type="project" value="UniProtKB-KW"/>
</dbReference>
<keyword evidence="8 16" id="KW-0274">FAD</keyword>
<feature type="active site" evidence="16">
    <location>
        <position position="289"/>
    </location>
</feature>
<sequence length="295" mass="32459">MLLKQQNIEYKENISLSQYTSFKIGGPCPLMLLPHTVQEVEQAVVSCKQENVPYLILGNGSNMLVSDDGYDGAVIWFHHNFSEIYLENETTVYAQAGVSLAGLCVFAQKHGLSGLEFAYGIPATVGGAVYMNAGAYGGEMKDAVSYADYVDETGKLCRKYLTELDFSYRHSFFTNTANVIVGAGFSLRPEEPEKIRTAMDDFYTRRKSKQPLEYPSAGSTFKRPQGAYAAQLIEDCGLKGRTVGGAQVSEKHSGFVINRGGATCADVLELIRIIQETVKEKTGFTLECEVKRIGF</sequence>
<keyword evidence="5 16" id="KW-0963">Cytoplasm</keyword>
<evidence type="ECO:0000256" key="5">
    <source>
        <dbReference type="ARBA" id="ARBA00022490"/>
    </source>
</evidence>
<dbReference type="SUPFAM" id="SSF56176">
    <property type="entry name" value="FAD-binding/transporter-associated domain-like"/>
    <property type="match status" value="1"/>
</dbReference>
<dbReference type="OrthoDB" id="9804753at2"/>
<keyword evidence="19" id="KW-1185">Reference proteome</keyword>
<evidence type="ECO:0000313" key="18">
    <source>
        <dbReference type="EMBL" id="MBC8610281.1"/>
    </source>
</evidence>
<comment type="caution">
    <text evidence="18">The sequence shown here is derived from an EMBL/GenBank/DDBJ whole genome shotgun (WGS) entry which is preliminary data.</text>
</comment>
<dbReference type="GO" id="GO:0009252">
    <property type="term" value="P:peptidoglycan biosynthetic process"/>
    <property type="evidence" value="ECO:0007669"/>
    <property type="project" value="UniProtKB-UniRule"/>
</dbReference>
<dbReference type="InterPro" id="IPR036318">
    <property type="entry name" value="FAD-bd_PCMH-like_sf"/>
</dbReference>
<evidence type="ECO:0000256" key="8">
    <source>
        <dbReference type="ARBA" id="ARBA00022827"/>
    </source>
</evidence>
<evidence type="ECO:0000256" key="1">
    <source>
        <dbReference type="ARBA" id="ARBA00001974"/>
    </source>
</evidence>
<dbReference type="PANTHER" id="PTHR21071">
    <property type="entry name" value="UDP-N-ACETYLENOLPYRUVOYLGLUCOSAMINE REDUCTASE"/>
    <property type="match status" value="1"/>
</dbReference>
<dbReference type="GO" id="GO:0008762">
    <property type="term" value="F:UDP-N-acetylmuramate dehydrogenase activity"/>
    <property type="evidence" value="ECO:0007669"/>
    <property type="project" value="UniProtKB-UniRule"/>
</dbReference>
<dbReference type="InterPro" id="IPR006094">
    <property type="entry name" value="Oxid_FAD_bind_N"/>
</dbReference>
<dbReference type="InterPro" id="IPR016166">
    <property type="entry name" value="FAD-bd_PCMH"/>
</dbReference>
<evidence type="ECO:0000256" key="13">
    <source>
        <dbReference type="ARBA" id="ARBA00023306"/>
    </source>
</evidence>
<organism evidence="18 19">
    <name type="scientific">Massiliimalia timonensis</name>
    <dbReference type="NCBI Taxonomy" id="1987501"/>
    <lineage>
        <taxon>Bacteria</taxon>
        <taxon>Bacillati</taxon>
        <taxon>Bacillota</taxon>
        <taxon>Clostridia</taxon>
        <taxon>Eubacteriales</taxon>
        <taxon>Oscillospiraceae</taxon>
        <taxon>Massiliimalia</taxon>
    </lineage>
</organism>
<dbReference type="InterPro" id="IPR011601">
    <property type="entry name" value="MurB_C"/>
</dbReference>
<evidence type="ECO:0000256" key="14">
    <source>
        <dbReference type="ARBA" id="ARBA00023316"/>
    </source>
</evidence>
<name>A0A8J6NZR6_9FIRM</name>
<dbReference type="AlphaFoldDB" id="A0A8J6NZR6"/>
<accession>A0A8J6NZR6</accession>
<dbReference type="GO" id="GO:0071555">
    <property type="term" value="P:cell wall organization"/>
    <property type="evidence" value="ECO:0007669"/>
    <property type="project" value="UniProtKB-KW"/>
</dbReference>
<keyword evidence="7 16" id="KW-0285">Flavoprotein</keyword>
<feature type="active site" description="Proton donor" evidence="16">
    <location>
        <position position="219"/>
    </location>
</feature>